<reference evidence="3" key="1">
    <citation type="submission" date="2013-09" db="EMBL/GenBank/DDBJ databases">
        <title>The Genome Sequence of Anopheles culicifacies species A.</title>
        <authorList>
            <consortium name="The Broad Institute Genomics Platform"/>
            <person name="Neafsey D.E."/>
            <person name="Besansky N."/>
            <person name="Howell P."/>
            <person name="Walton C."/>
            <person name="Young S.K."/>
            <person name="Zeng Q."/>
            <person name="Gargeya S."/>
            <person name="Fitzgerald M."/>
            <person name="Haas B."/>
            <person name="Abouelleil A."/>
            <person name="Allen A.W."/>
            <person name="Alvarado L."/>
            <person name="Arachchi H.M."/>
            <person name="Berlin A.M."/>
            <person name="Chapman S.B."/>
            <person name="Gainer-Dewar J."/>
            <person name="Goldberg J."/>
            <person name="Griggs A."/>
            <person name="Gujja S."/>
            <person name="Hansen M."/>
            <person name="Howarth C."/>
            <person name="Imamovic A."/>
            <person name="Ireland A."/>
            <person name="Larimer J."/>
            <person name="McCowan C."/>
            <person name="Murphy C."/>
            <person name="Pearson M."/>
            <person name="Poon T.W."/>
            <person name="Priest M."/>
            <person name="Roberts A."/>
            <person name="Saif S."/>
            <person name="Shea T."/>
            <person name="Sisk P."/>
            <person name="Sykes S."/>
            <person name="Wortman J."/>
            <person name="Nusbaum C."/>
            <person name="Birren B."/>
        </authorList>
    </citation>
    <scope>NUCLEOTIDE SEQUENCE [LARGE SCALE GENOMIC DNA]</scope>
    <source>
        <strain evidence="3">A-37</strain>
    </source>
</reference>
<dbReference type="EMBL" id="AXCM01004878">
    <property type="status" value="NOT_ANNOTATED_CDS"/>
    <property type="molecule type" value="Genomic_DNA"/>
</dbReference>
<dbReference type="EnsemblMetazoa" id="ACUA005045-RA">
    <property type="protein sequence ID" value="ACUA005045-PA"/>
    <property type="gene ID" value="ACUA005045"/>
</dbReference>
<evidence type="ECO:0000313" key="2">
    <source>
        <dbReference type="EnsemblMetazoa" id="ACUA005045-PA"/>
    </source>
</evidence>
<protein>
    <submittedName>
        <fullName evidence="2">Uncharacterized protein</fullName>
    </submittedName>
</protein>
<dbReference type="AlphaFoldDB" id="A0A182LYI7"/>
<name>A0A182LYI7_9DIPT</name>
<sequence>MIVSMHTDAIGRTRLFINQFRLRFGKQKARISRISNARSQHQPGKESMNTDSVQQWSVDLWTSYCSGETRVLAVAISHQSGTSDRSDHTADCTIETESLGGQLGHDD</sequence>
<evidence type="ECO:0000313" key="3">
    <source>
        <dbReference type="Proteomes" id="UP000075883"/>
    </source>
</evidence>
<dbReference type="VEuPathDB" id="VectorBase:ACUA005045"/>
<feature type="region of interest" description="Disordered" evidence="1">
    <location>
        <begin position="79"/>
        <end position="107"/>
    </location>
</feature>
<evidence type="ECO:0000256" key="1">
    <source>
        <dbReference type="SAM" id="MobiDB-lite"/>
    </source>
</evidence>
<proteinExistence type="predicted"/>
<reference evidence="2" key="2">
    <citation type="submission" date="2020-05" db="UniProtKB">
        <authorList>
            <consortium name="EnsemblMetazoa"/>
        </authorList>
    </citation>
    <scope>IDENTIFICATION</scope>
    <source>
        <strain evidence="2">A-37</strain>
    </source>
</reference>
<dbReference type="Proteomes" id="UP000075883">
    <property type="component" value="Unassembled WGS sequence"/>
</dbReference>
<organism evidence="2 3">
    <name type="scientific">Anopheles culicifacies</name>
    <dbReference type="NCBI Taxonomy" id="139723"/>
    <lineage>
        <taxon>Eukaryota</taxon>
        <taxon>Metazoa</taxon>
        <taxon>Ecdysozoa</taxon>
        <taxon>Arthropoda</taxon>
        <taxon>Hexapoda</taxon>
        <taxon>Insecta</taxon>
        <taxon>Pterygota</taxon>
        <taxon>Neoptera</taxon>
        <taxon>Endopterygota</taxon>
        <taxon>Diptera</taxon>
        <taxon>Nematocera</taxon>
        <taxon>Culicoidea</taxon>
        <taxon>Culicidae</taxon>
        <taxon>Anophelinae</taxon>
        <taxon>Anopheles</taxon>
        <taxon>culicifacies species complex</taxon>
    </lineage>
</organism>
<keyword evidence="3" id="KW-1185">Reference proteome</keyword>
<accession>A0A182LYI7</accession>